<evidence type="ECO:0000259" key="10">
    <source>
        <dbReference type="PROSITE" id="PS50815"/>
    </source>
</evidence>
<evidence type="ECO:0000256" key="1">
    <source>
        <dbReference type="ARBA" id="ARBA00009796"/>
    </source>
</evidence>
<comment type="catalytic activity">
    <reaction evidence="8">
        <text>a hydroperoxide + [thioredoxin]-dithiol = an alcohol + [thioredoxin]-disulfide + H2O</text>
        <dbReference type="Rhea" id="RHEA:62620"/>
        <dbReference type="Rhea" id="RHEA-COMP:10698"/>
        <dbReference type="Rhea" id="RHEA-COMP:10700"/>
        <dbReference type="ChEBI" id="CHEBI:15377"/>
        <dbReference type="ChEBI" id="CHEBI:29950"/>
        <dbReference type="ChEBI" id="CHEBI:30879"/>
        <dbReference type="ChEBI" id="CHEBI:35924"/>
        <dbReference type="ChEBI" id="CHEBI:50058"/>
        <dbReference type="EC" id="1.11.1.24"/>
    </reaction>
</comment>
<dbReference type="GO" id="GO:0019430">
    <property type="term" value="P:removal of superoxide radicals"/>
    <property type="evidence" value="ECO:0007669"/>
    <property type="project" value="TreeGrafter"/>
</dbReference>
<dbReference type="InterPro" id="IPR013766">
    <property type="entry name" value="Thioredoxin_domain"/>
</dbReference>
<dbReference type="PROSITE" id="PS50815">
    <property type="entry name" value="HORMA"/>
    <property type="match status" value="1"/>
</dbReference>
<feature type="domain" description="Thioredoxin" evidence="11">
    <location>
        <begin position="6"/>
        <end position="165"/>
    </location>
</feature>
<dbReference type="GO" id="GO:0008379">
    <property type="term" value="F:thioredoxin peroxidase activity"/>
    <property type="evidence" value="ECO:0007669"/>
    <property type="project" value="TreeGrafter"/>
</dbReference>
<protein>
    <recommendedName>
        <fullName evidence="2">thioredoxin-dependent peroxiredoxin</fullName>
        <ecNumber evidence="2">1.11.1.24</ecNumber>
    </recommendedName>
</protein>
<dbReference type="FunFam" id="3.40.30.10:FF:000003">
    <property type="entry name" value="Peroxiredoxin 1"/>
    <property type="match status" value="1"/>
</dbReference>
<evidence type="ECO:0000256" key="6">
    <source>
        <dbReference type="ARBA" id="ARBA00023157"/>
    </source>
</evidence>
<evidence type="ECO:0000313" key="12">
    <source>
        <dbReference type="EMBL" id="KAK3546240.1"/>
    </source>
</evidence>
<dbReference type="SUPFAM" id="SSF56019">
    <property type="entry name" value="The spindle assembly checkpoint protein mad2"/>
    <property type="match status" value="1"/>
</dbReference>
<reference evidence="12" key="1">
    <citation type="submission" date="2023-06" db="EMBL/GenBank/DDBJ databases">
        <title>Male Hemibagrus guttatus genome.</title>
        <authorList>
            <person name="Bian C."/>
        </authorList>
    </citation>
    <scope>NUCLEOTIDE SEQUENCE</scope>
    <source>
        <strain evidence="12">Male_cb2023</strain>
        <tissue evidence="12">Muscle</tissue>
    </source>
</reference>
<dbReference type="InterPro" id="IPR036249">
    <property type="entry name" value="Thioredoxin-like_sf"/>
</dbReference>
<dbReference type="EC" id="1.11.1.24" evidence="2"/>
<sequence length="470" mass="53546">MSAGKAQIGKPAPDFTAKAVMPDGQFKDLKLSDYRGKYIVFFFYPLDFTFVCPTEIIAFSDAADEFKKINCEVIGASVDSHFCHLAWINTPRKQGGLGHMKVPLVADTKRTISQDYGVLKEDEGIAYRGLFIIDDKGILRQITINDLPVGRSIDETLRLVQAFQFTDKHGEVCPAGWKPGKDTIKPDWDSLFHQELRSQEQSLVFVKRMLVLAVSSITYLRGIFPEDAYRSRYLEDLCIKILKEDCASAGACKIIKWLIGCFDALEKRYLQIVLIGVHRDPDDTNHVIESYQFKFKYTNNRPQMDILRNENIEMSLTMEDTKKASVLLIRKLFLLMQNLDVLPDDVHLTMKLYYYDDVTPLDYEPPGFKEGVCDSLWFEGTAVHFRVGDLQTPFHVLKVGVAAEQGRVSKLQEGNHLRENVQDSMQEVPGQCREEDLPSEDESAAQFKQPTKAPTKRGGNKLAKRRRKEL</sequence>
<dbReference type="Pfam" id="PF00578">
    <property type="entry name" value="AhpC-TSA"/>
    <property type="match status" value="1"/>
</dbReference>
<keyword evidence="4" id="KW-0049">Antioxidant</keyword>
<evidence type="ECO:0000256" key="2">
    <source>
        <dbReference type="ARBA" id="ARBA00013017"/>
    </source>
</evidence>
<gene>
    <name evidence="12" type="ORF">QTP70_025170</name>
</gene>
<dbReference type="Pfam" id="PF10417">
    <property type="entry name" value="1-cysPrx_C"/>
    <property type="match status" value="1"/>
</dbReference>
<evidence type="ECO:0000256" key="9">
    <source>
        <dbReference type="SAM" id="MobiDB-lite"/>
    </source>
</evidence>
<dbReference type="GO" id="GO:0045321">
    <property type="term" value="P:leukocyte activation"/>
    <property type="evidence" value="ECO:0007669"/>
    <property type="project" value="TreeGrafter"/>
</dbReference>
<comment type="caution">
    <text evidence="12">The sequence shown here is derived from an EMBL/GenBank/DDBJ whole genome shotgun (WGS) entry which is preliminary data.</text>
</comment>
<dbReference type="InterPro" id="IPR019479">
    <property type="entry name" value="Peroxiredoxin_C"/>
</dbReference>
<dbReference type="GO" id="GO:0045454">
    <property type="term" value="P:cell redox homeostasis"/>
    <property type="evidence" value="ECO:0007669"/>
    <property type="project" value="TreeGrafter"/>
</dbReference>
<dbReference type="Gene3D" id="3.30.900.10">
    <property type="entry name" value="HORMA domain"/>
    <property type="match status" value="1"/>
</dbReference>
<dbReference type="InterPro" id="IPR003511">
    <property type="entry name" value="HORMA_dom"/>
</dbReference>
<dbReference type="AlphaFoldDB" id="A0AAE0R8C3"/>
<dbReference type="CDD" id="cd03015">
    <property type="entry name" value="PRX_Typ2cys"/>
    <property type="match status" value="1"/>
</dbReference>
<dbReference type="PROSITE" id="PS51352">
    <property type="entry name" value="THIOREDOXIN_2"/>
    <property type="match status" value="1"/>
</dbReference>
<dbReference type="InterPro" id="IPR050217">
    <property type="entry name" value="Peroxiredoxin"/>
</dbReference>
<keyword evidence="3" id="KW-0575">Peroxidase</keyword>
<dbReference type="GO" id="GO:0005829">
    <property type="term" value="C:cytosol"/>
    <property type="evidence" value="ECO:0007669"/>
    <property type="project" value="TreeGrafter"/>
</dbReference>
<proteinExistence type="inferred from homology"/>
<dbReference type="InterPro" id="IPR000866">
    <property type="entry name" value="AhpC/TSA"/>
</dbReference>
<comment type="similarity">
    <text evidence="1">Belongs to the peroxiredoxin family. AhpC/Prx1 subfamily.</text>
</comment>
<feature type="compositionally biased region" description="Basic residues" evidence="9">
    <location>
        <begin position="454"/>
        <end position="470"/>
    </location>
</feature>
<dbReference type="PANTHER" id="PTHR10681">
    <property type="entry name" value="THIOREDOXIN PEROXIDASE"/>
    <property type="match status" value="1"/>
</dbReference>
<dbReference type="Gene3D" id="3.40.30.10">
    <property type="entry name" value="Glutaredoxin"/>
    <property type="match status" value="1"/>
</dbReference>
<dbReference type="Proteomes" id="UP001274896">
    <property type="component" value="Unassembled WGS sequence"/>
</dbReference>
<dbReference type="GO" id="GO:0042744">
    <property type="term" value="P:hydrogen peroxide catabolic process"/>
    <property type="evidence" value="ECO:0007669"/>
    <property type="project" value="TreeGrafter"/>
</dbReference>
<evidence type="ECO:0000313" key="13">
    <source>
        <dbReference type="Proteomes" id="UP001274896"/>
    </source>
</evidence>
<organism evidence="12 13">
    <name type="scientific">Hemibagrus guttatus</name>
    <dbReference type="NCBI Taxonomy" id="175788"/>
    <lineage>
        <taxon>Eukaryota</taxon>
        <taxon>Metazoa</taxon>
        <taxon>Chordata</taxon>
        <taxon>Craniata</taxon>
        <taxon>Vertebrata</taxon>
        <taxon>Euteleostomi</taxon>
        <taxon>Actinopterygii</taxon>
        <taxon>Neopterygii</taxon>
        <taxon>Teleostei</taxon>
        <taxon>Ostariophysi</taxon>
        <taxon>Siluriformes</taxon>
        <taxon>Bagridae</taxon>
        <taxon>Hemibagrus</taxon>
    </lineage>
</organism>
<keyword evidence="5" id="KW-0560">Oxidoreductase</keyword>
<keyword evidence="13" id="KW-1185">Reference proteome</keyword>
<dbReference type="EMBL" id="JAUCMX010000005">
    <property type="protein sequence ID" value="KAK3546240.1"/>
    <property type="molecule type" value="Genomic_DNA"/>
</dbReference>
<name>A0AAE0R8C3_9TELE</name>
<keyword evidence="7" id="KW-0676">Redox-active center</keyword>
<accession>A0AAE0R8C3</accession>
<feature type="region of interest" description="Disordered" evidence="9">
    <location>
        <begin position="421"/>
        <end position="470"/>
    </location>
</feature>
<keyword evidence="6" id="KW-1015">Disulfide bond</keyword>
<dbReference type="SUPFAM" id="SSF52833">
    <property type="entry name" value="Thioredoxin-like"/>
    <property type="match status" value="1"/>
</dbReference>
<feature type="domain" description="HORMA" evidence="10">
    <location>
        <begin position="200"/>
        <end position="401"/>
    </location>
</feature>
<evidence type="ECO:0000256" key="3">
    <source>
        <dbReference type="ARBA" id="ARBA00022559"/>
    </source>
</evidence>
<dbReference type="PANTHER" id="PTHR10681:SF111">
    <property type="entry name" value="PEROXIREDOXIN-1"/>
    <property type="match status" value="1"/>
</dbReference>
<evidence type="ECO:0000256" key="8">
    <source>
        <dbReference type="ARBA" id="ARBA00049091"/>
    </source>
</evidence>
<evidence type="ECO:0000259" key="11">
    <source>
        <dbReference type="PROSITE" id="PS51352"/>
    </source>
</evidence>
<evidence type="ECO:0000256" key="4">
    <source>
        <dbReference type="ARBA" id="ARBA00022862"/>
    </source>
</evidence>
<dbReference type="InterPro" id="IPR036570">
    <property type="entry name" value="HORMA_dom_sf"/>
</dbReference>
<evidence type="ECO:0000256" key="7">
    <source>
        <dbReference type="ARBA" id="ARBA00023284"/>
    </source>
</evidence>
<evidence type="ECO:0000256" key="5">
    <source>
        <dbReference type="ARBA" id="ARBA00023002"/>
    </source>
</evidence>
<dbReference type="Pfam" id="PF02301">
    <property type="entry name" value="HORMA"/>
    <property type="match status" value="1"/>
</dbReference>